<dbReference type="EMBL" id="LR990835">
    <property type="protein sequence ID" value="CAD7757587.1"/>
    <property type="molecule type" value="Genomic_DNA"/>
</dbReference>
<evidence type="ECO:0000259" key="2">
    <source>
        <dbReference type="Pfam" id="PF25043"/>
    </source>
</evidence>
<dbReference type="Pfam" id="PF25043">
    <property type="entry name" value="DUF7788"/>
    <property type="match status" value="1"/>
</dbReference>
<feature type="domain" description="DUF2828" evidence="1">
    <location>
        <begin position="16"/>
        <end position="91"/>
    </location>
</feature>
<evidence type="ECO:0000259" key="1">
    <source>
        <dbReference type="Pfam" id="PF11443"/>
    </source>
</evidence>
<feature type="domain" description="DUF7788" evidence="2">
    <location>
        <begin position="305"/>
        <end position="492"/>
    </location>
</feature>
<dbReference type="InterPro" id="IPR058580">
    <property type="entry name" value="DUF2828"/>
</dbReference>
<dbReference type="InterPro" id="IPR036465">
    <property type="entry name" value="vWFA_dom_sf"/>
</dbReference>
<sequence>MSFLDNLKEETTVGHTENGAKTYTSTLNANLDFFAQAGAMRGRLEDVRNMFSKAYAENPELALRNLVHLRNIRLGGLGERSAYLEAIKYLVDGRNQNKQVIVTLMEYMAYVGRWTDLFETMEYAHKRSIHFVDTEGARIIGKQLTSDIKNMSEGKPVSLLGKWLANVSSPNSKKRNQGARIANYLGFEGKAGLTRYRKMIAKLRDYLNVIEVRLASKEYHKIDLNQVSSKALFKYRKALQLHMPDEYEALMEKVESGEGKLNASLVLPHEITGAYRKARAGQGVNRSLEATWQSLDDVIKDVEDNAIVVADSSSSMTWTETNGVYPWDVAQGLALYTAEKLNGTFANHFITFASEPSLVYLNPQDTVYDRMRVYNRARVGYSTNIQAVFRLILDTAVKHNTPQEELPSKIIIISDMEFNTACERGQKTNFEQAKQEFANHGYELPAIIFWNVQSRHDNVPVRFDEGGVALVSGFSTNILTQVLGGEITSPEEMMLSVLNKPEYDFVKEALK</sequence>
<organism evidence="3">
    <name type="scientific">Enterococcus phage Porthos</name>
    <dbReference type="NCBI Taxonomy" id="2795670"/>
    <lineage>
        <taxon>Viruses</taxon>
        <taxon>Duplodnaviria</taxon>
        <taxon>Heunggongvirae</taxon>
        <taxon>Uroviricota</taxon>
        <taxon>Caudoviricetes</taxon>
        <taxon>Herelleviridae</taxon>
        <taxon>Brockvirinae</taxon>
        <taxon>Schiekvirus</taxon>
        <taxon>Schiekvirus Porthos</taxon>
    </lineage>
</organism>
<protein>
    <submittedName>
        <fullName evidence="3">RNA binding protein</fullName>
    </submittedName>
</protein>
<dbReference type="PANTHER" id="PTHR31373">
    <property type="entry name" value="OS06G0652100 PROTEIN"/>
    <property type="match status" value="1"/>
</dbReference>
<dbReference type="Gene3D" id="3.40.50.410">
    <property type="entry name" value="von Willebrand factor, type A domain"/>
    <property type="match status" value="1"/>
</dbReference>
<gene>
    <name evidence="3" type="ORF">PORT_69</name>
</gene>
<dbReference type="PIRSF" id="PIRSF015417">
    <property type="entry name" value="T31B5_30_vWA"/>
    <property type="match status" value="1"/>
</dbReference>
<dbReference type="Pfam" id="PF11443">
    <property type="entry name" value="DUF2828"/>
    <property type="match status" value="2"/>
</dbReference>
<dbReference type="SUPFAM" id="SSF53300">
    <property type="entry name" value="vWA-like"/>
    <property type="match status" value="1"/>
</dbReference>
<dbReference type="PANTHER" id="PTHR31373:SF27">
    <property type="entry name" value="TROVE DOMAIN-CONTAINING PROTEIN"/>
    <property type="match status" value="1"/>
</dbReference>
<dbReference type="InterPro" id="IPR056690">
    <property type="entry name" value="DUF7788"/>
</dbReference>
<dbReference type="InterPro" id="IPR011205">
    <property type="entry name" value="UCP015417_vWA"/>
</dbReference>
<reference evidence="3" key="1">
    <citation type="submission" date="2023-02" db="EMBL/GenBank/DDBJ databases">
        <authorList>
            <person name="Petit M.-A."/>
            <person name="Lossouarn J."/>
        </authorList>
    </citation>
    <scope>NUCLEOTIDE SEQUENCE [LARGE SCALE GENOMIC DNA]</scope>
</reference>
<accession>A0A8D6UBG2</accession>
<proteinExistence type="predicted"/>
<name>A0A8D6UBG2_9CAUD</name>
<feature type="domain" description="DUF2828" evidence="1">
    <location>
        <begin position="194"/>
        <end position="295"/>
    </location>
</feature>
<evidence type="ECO:0000313" key="3">
    <source>
        <dbReference type="EMBL" id="CAD7757587.1"/>
    </source>
</evidence>